<dbReference type="SUPFAM" id="SSF63829">
    <property type="entry name" value="Calcium-dependent phosphotriesterase"/>
    <property type="match status" value="1"/>
</dbReference>
<proteinExistence type="predicted"/>
<organism evidence="1">
    <name type="scientific">human gut metagenome</name>
    <dbReference type="NCBI Taxonomy" id="408170"/>
    <lineage>
        <taxon>unclassified sequences</taxon>
        <taxon>metagenomes</taxon>
        <taxon>organismal metagenomes</taxon>
    </lineage>
</organism>
<comment type="caution">
    <text evidence="1">The sequence shown here is derived from an EMBL/GenBank/DDBJ whole genome shotgun (WGS) entry which is preliminary data.</text>
</comment>
<dbReference type="AlphaFoldDB" id="K1SER9"/>
<dbReference type="InterPro" id="IPR011042">
    <property type="entry name" value="6-blade_b-propeller_TolB-like"/>
</dbReference>
<reference evidence="1" key="1">
    <citation type="journal article" date="2013" name="Environ. Microbiol.">
        <title>Microbiota from the distal guts of lean and obese adolescents exhibit partial functional redundancy besides clear differences in community structure.</title>
        <authorList>
            <person name="Ferrer M."/>
            <person name="Ruiz A."/>
            <person name="Lanza F."/>
            <person name="Haange S.B."/>
            <person name="Oberbach A."/>
            <person name="Till H."/>
            <person name="Bargiela R."/>
            <person name="Campoy C."/>
            <person name="Segura M.T."/>
            <person name="Richter M."/>
            <person name="von Bergen M."/>
            <person name="Seifert J."/>
            <person name="Suarez A."/>
        </authorList>
    </citation>
    <scope>NUCLEOTIDE SEQUENCE</scope>
</reference>
<evidence type="ECO:0000313" key="1">
    <source>
        <dbReference type="EMBL" id="EKC53884.1"/>
    </source>
</evidence>
<sequence length="144" mass="16040">MKCEVDDAGNIKKTTVIADHMEHPNGIRIRGEYMYVTQSYLHPVKDPSGKLVSCVYRFRLDEHDIDITNTLEDPHILTTFITQNPETQYGADGIAFDSAGNLYVGNFGDGEVWKLVLSIQSSISSRIPADSFISPLKSAEQVSF</sequence>
<protein>
    <recommendedName>
        <fullName evidence="2">SMP-30/Gluconolactonase/LRE-like region domain-containing protein</fullName>
    </recommendedName>
</protein>
<dbReference type="EMBL" id="AJWZ01008518">
    <property type="protein sequence ID" value="EKC53884.1"/>
    <property type="molecule type" value="Genomic_DNA"/>
</dbReference>
<accession>K1SER9</accession>
<name>K1SER9_9ZZZZ</name>
<evidence type="ECO:0008006" key="2">
    <source>
        <dbReference type="Google" id="ProtNLM"/>
    </source>
</evidence>
<gene>
    <name evidence="1" type="ORF">OBE_12368</name>
</gene>
<dbReference type="Gene3D" id="2.120.10.30">
    <property type="entry name" value="TolB, C-terminal domain"/>
    <property type="match status" value="1"/>
</dbReference>